<keyword evidence="3" id="KW-0285">Flavoprotein</keyword>
<dbReference type="InterPro" id="IPR045170">
    <property type="entry name" value="MTOX"/>
</dbReference>
<gene>
    <name evidence="7" type="ORF">BDV96DRAFT_614639</name>
</gene>
<dbReference type="Pfam" id="PF01266">
    <property type="entry name" value="DAO"/>
    <property type="match status" value="1"/>
</dbReference>
<keyword evidence="5" id="KW-0560">Oxidoreductase</keyword>
<name>A0A6A5Z087_9PLEO</name>
<dbReference type="Proteomes" id="UP000799770">
    <property type="component" value="Unassembled WGS sequence"/>
</dbReference>
<dbReference type="PANTHER" id="PTHR10961">
    <property type="entry name" value="PEROXISOMAL SARCOSINE OXIDASE"/>
    <property type="match status" value="1"/>
</dbReference>
<evidence type="ECO:0000256" key="5">
    <source>
        <dbReference type="ARBA" id="ARBA00023002"/>
    </source>
</evidence>
<dbReference type="GO" id="GO:0050031">
    <property type="term" value="F:L-pipecolate oxidase activity"/>
    <property type="evidence" value="ECO:0007669"/>
    <property type="project" value="TreeGrafter"/>
</dbReference>
<evidence type="ECO:0000259" key="6">
    <source>
        <dbReference type="Pfam" id="PF01266"/>
    </source>
</evidence>
<keyword evidence="4" id="KW-0274">FAD</keyword>
<dbReference type="SUPFAM" id="SSF51905">
    <property type="entry name" value="FAD/NAD(P)-binding domain"/>
    <property type="match status" value="1"/>
</dbReference>
<dbReference type="GO" id="GO:0050660">
    <property type="term" value="F:flavin adenine dinucleotide binding"/>
    <property type="evidence" value="ECO:0007669"/>
    <property type="project" value="InterPro"/>
</dbReference>
<dbReference type="PANTHER" id="PTHR10961:SF46">
    <property type="entry name" value="PEROXISOMAL SARCOSINE OXIDASE"/>
    <property type="match status" value="1"/>
</dbReference>
<feature type="domain" description="FAD dependent oxidoreductase" evidence="6">
    <location>
        <begin position="13"/>
        <end position="386"/>
    </location>
</feature>
<comment type="cofactor">
    <cofactor evidence="1">
        <name>FAD</name>
        <dbReference type="ChEBI" id="CHEBI:57692"/>
    </cofactor>
</comment>
<protein>
    <submittedName>
        <fullName evidence="7">FAD dependent oxidoreductase</fullName>
    </submittedName>
</protein>
<dbReference type="Gene3D" id="3.50.50.60">
    <property type="entry name" value="FAD/NAD(P)-binding domain"/>
    <property type="match status" value="1"/>
</dbReference>
<sequence>MGALWSSRPPSSILIVGSGVFGLATAYSLSKNDTFANTSITLVDRQPFPAPDSSSIDTSRIVRPDYASKPYANLAATSQNLWRTTFAPEHYHENGLVLSASASSTPYVKASLENVGSLETCRVEELNTEEDIRRVSRIEGKSGETGYVNWSSGWVDAEGAMRWLRLETEKLNRVTFVTASVSKLLIKHATNTVNGVSLQDGGKLEAELVILAAGAWTPSLLDLRGLCKSTGQILVYLPITDAEQTRLQSSPTILNMSTGMFMIPPSRNLLKIARHGHGYTNPTTIPHPESSDPDERITVSLPYTAINDPTQAVPEEGLQTCRSFLSDIHPSLSVPSRPFTKSRICWYTDTPTGDFLISYHPTYKGLFVATGGSGHAFKFLPVIGDKVLECVMGRTPEEFKGKWEWPKERVLEERWEGDGSRGGPVGMVLAEEMARRRSRM</sequence>
<dbReference type="Gene3D" id="3.30.9.10">
    <property type="entry name" value="D-Amino Acid Oxidase, subunit A, domain 2"/>
    <property type="match status" value="1"/>
</dbReference>
<evidence type="ECO:0000256" key="4">
    <source>
        <dbReference type="ARBA" id="ARBA00022827"/>
    </source>
</evidence>
<evidence type="ECO:0000313" key="8">
    <source>
        <dbReference type="Proteomes" id="UP000799770"/>
    </source>
</evidence>
<evidence type="ECO:0000256" key="2">
    <source>
        <dbReference type="ARBA" id="ARBA00010989"/>
    </source>
</evidence>
<dbReference type="GO" id="GO:0004657">
    <property type="term" value="F:proline dehydrogenase activity"/>
    <property type="evidence" value="ECO:0007669"/>
    <property type="project" value="TreeGrafter"/>
</dbReference>
<dbReference type="OrthoDB" id="2219495at2759"/>
<evidence type="ECO:0000256" key="1">
    <source>
        <dbReference type="ARBA" id="ARBA00001974"/>
    </source>
</evidence>
<dbReference type="AlphaFoldDB" id="A0A6A5Z087"/>
<dbReference type="EMBL" id="ML977333">
    <property type="protein sequence ID" value="KAF2111798.1"/>
    <property type="molecule type" value="Genomic_DNA"/>
</dbReference>
<dbReference type="InterPro" id="IPR036188">
    <property type="entry name" value="FAD/NAD-bd_sf"/>
</dbReference>
<dbReference type="GO" id="GO:0008115">
    <property type="term" value="F:sarcosine oxidase activity"/>
    <property type="evidence" value="ECO:0007669"/>
    <property type="project" value="TreeGrafter"/>
</dbReference>
<dbReference type="InterPro" id="IPR006076">
    <property type="entry name" value="FAD-dep_OxRdtase"/>
</dbReference>
<organism evidence="7 8">
    <name type="scientific">Lophiotrema nucula</name>
    <dbReference type="NCBI Taxonomy" id="690887"/>
    <lineage>
        <taxon>Eukaryota</taxon>
        <taxon>Fungi</taxon>
        <taxon>Dikarya</taxon>
        <taxon>Ascomycota</taxon>
        <taxon>Pezizomycotina</taxon>
        <taxon>Dothideomycetes</taxon>
        <taxon>Pleosporomycetidae</taxon>
        <taxon>Pleosporales</taxon>
        <taxon>Lophiotremataceae</taxon>
        <taxon>Lophiotrema</taxon>
    </lineage>
</organism>
<accession>A0A6A5Z087</accession>
<evidence type="ECO:0000313" key="7">
    <source>
        <dbReference type="EMBL" id="KAF2111798.1"/>
    </source>
</evidence>
<evidence type="ECO:0000256" key="3">
    <source>
        <dbReference type="ARBA" id="ARBA00022630"/>
    </source>
</evidence>
<reference evidence="7" key="1">
    <citation type="journal article" date="2020" name="Stud. Mycol.">
        <title>101 Dothideomycetes genomes: a test case for predicting lifestyles and emergence of pathogens.</title>
        <authorList>
            <person name="Haridas S."/>
            <person name="Albert R."/>
            <person name="Binder M."/>
            <person name="Bloem J."/>
            <person name="Labutti K."/>
            <person name="Salamov A."/>
            <person name="Andreopoulos B."/>
            <person name="Baker S."/>
            <person name="Barry K."/>
            <person name="Bills G."/>
            <person name="Bluhm B."/>
            <person name="Cannon C."/>
            <person name="Castanera R."/>
            <person name="Culley D."/>
            <person name="Daum C."/>
            <person name="Ezra D."/>
            <person name="Gonzalez J."/>
            <person name="Henrissat B."/>
            <person name="Kuo A."/>
            <person name="Liang C."/>
            <person name="Lipzen A."/>
            <person name="Lutzoni F."/>
            <person name="Magnuson J."/>
            <person name="Mondo S."/>
            <person name="Nolan M."/>
            <person name="Ohm R."/>
            <person name="Pangilinan J."/>
            <person name="Park H.-J."/>
            <person name="Ramirez L."/>
            <person name="Alfaro M."/>
            <person name="Sun H."/>
            <person name="Tritt A."/>
            <person name="Yoshinaga Y."/>
            <person name="Zwiers L.-H."/>
            <person name="Turgeon B."/>
            <person name="Goodwin S."/>
            <person name="Spatafora J."/>
            <person name="Crous P."/>
            <person name="Grigoriev I."/>
        </authorList>
    </citation>
    <scope>NUCLEOTIDE SEQUENCE</scope>
    <source>
        <strain evidence="7">CBS 627.86</strain>
    </source>
</reference>
<proteinExistence type="inferred from homology"/>
<comment type="similarity">
    <text evidence="2">Belongs to the MSOX/MTOX family.</text>
</comment>
<keyword evidence="8" id="KW-1185">Reference proteome</keyword>